<sequence length="466" mass="53688">MKIKVLKRKNILAIFLIVLILFVNSCDTFDLYLRKGLDGVNLYELTVYGEALGSDIKVVELRGFNADDFRTERVSYYLDRYQGSWRPHMQKIIDRAQIYLPYIKQVFAEKGVPEDLAYLPIIESSFYPQAVSHAGAAGLWQFMPMTGAIYNLKVNYWSDDRFDPERSTKAAAEHLMRLDENFKSWVIALIAYNAGGGRISRAIRQVKSNNFYDLLRAKVLPKETEEYIPKYVASVIIAKNPEKFGFKINKPKVVFPEGDLVYVDDAADLSIIADMIEAETEDLKALNPHLSRGVTPPGMVRYPLRIPEGKEQLFYDTFGKIPASERVTFRRHEVKMNETLSHLSRFYNVPMQAIVEINKLKSRNLNIGQQVMIPIQGLDNAKQVDLAQYEEEQERIREGKFVYFESLPPPDYEYKDIMYHIRAGDTLWIIARKFNVDVAEIKAWNKLTSNVLSIGSEIFLRIPVNK</sequence>
<feature type="domain" description="LysM" evidence="2">
    <location>
        <begin position="417"/>
        <end position="460"/>
    </location>
</feature>
<dbReference type="Gene3D" id="3.10.350.10">
    <property type="entry name" value="LysM domain"/>
    <property type="match status" value="2"/>
</dbReference>
<feature type="domain" description="LysM" evidence="2">
    <location>
        <begin position="330"/>
        <end position="373"/>
    </location>
</feature>
<reference evidence="3 4" key="1">
    <citation type="journal article" date="1992" name="Lakartidningen">
        <title>[Penicillin V and not amoxicillin is the first choice preparation in acute otitis].</title>
        <authorList>
            <person name="Kamme C."/>
            <person name="Lundgren K."/>
            <person name="Prellner K."/>
        </authorList>
    </citation>
    <scope>NUCLEOTIDE SEQUENCE [LARGE SCALE GENOMIC DNA]</scope>
    <source>
        <strain evidence="3 4">PC5538III-hc</strain>
    </source>
</reference>
<dbReference type="InterPro" id="IPR018392">
    <property type="entry name" value="LysM"/>
</dbReference>
<accession>A0A5C8FEP4</accession>
<name>A0A5C8FEP4_BRAPL</name>
<dbReference type="PANTHER" id="PTHR37423:SF2">
    <property type="entry name" value="MEMBRANE-BOUND LYTIC MUREIN TRANSGLYCOSYLASE C"/>
    <property type="match status" value="1"/>
</dbReference>
<comment type="similarity">
    <text evidence="1">Belongs to the transglycosylase Slt family.</text>
</comment>
<dbReference type="InterPro" id="IPR008258">
    <property type="entry name" value="Transglycosylase_SLT_dom_1"/>
</dbReference>
<dbReference type="Pfam" id="PF01476">
    <property type="entry name" value="LysM"/>
    <property type="match status" value="2"/>
</dbReference>
<gene>
    <name evidence="3" type="ORF">EPJ72_00030</name>
</gene>
<comment type="caution">
    <text evidence="3">The sequence shown here is derived from an EMBL/GenBank/DDBJ whole genome shotgun (WGS) entry which is preliminary data.</text>
</comment>
<dbReference type="AlphaFoldDB" id="A0A5C8FEP4"/>
<dbReference type="GO" id="GO:0000270">
    <property type="term" value="P:peptidoglycan metabolic process"/>
    <property type="evidence" value="ECO:0007669"/>
    <property type="project" value="InterPro"/>
</dbReference>
<evidence type="ECO:0000259" key="2">
    <source>
        <dbReference type="PROSITE" id="PS51782"/>
    </source>
</evidence>
<evidence type="ECO:0000313" key="3">
    <source>
        <dbReference type="EMBL" id="TXJ48108.1"/>
    </source>
</evidence>
<dbReference type="InterPro" id="IPR036779">
    <property type="entry name" value="LysM_dom_sf"/>
</dbReference>
<protein>
    <submittedName>
        <fullName evidence="3">LysM peptidoglycan-binding domain-containing protein</fullName>
    </submittedName>
</protein>
<dbReference type="SMART" id="SM00257">
    <property type="entry name" value="LysM"/>
    <property type="match status" value="2"/>
</dbReference>
<dbReference type="SUPFAM" id="SSF53955">
    <property type="entry name" value="Lysozyme-like"/>
    <property type="match status" value="1"/>
</dbReference>
<dbReference type="SUPFAM" id="SSF54106">
    <property type="entry name" value="LysM domain"/>
    <property type="match status" value="2"/>
</dbReference>
<dbReference type="GO" id="GO:0008933">
    <property type="term" value="F:peptidoglycan lytic transglycosylase activity"/>
    <property type="evidence" value="ECO:0007669"/>
    <property type="project" value="InterPro"/>
</dbReference>
<dbReference type="PROSITE" id="PS51782">
    <property type="entry name" value="LYSM"/>
    <property type="match status" value="2"/>
</dbReference>
<dbReference type="GO" id="GO:0016020">
    <property type="term" value="C:membrane"/>
    <property type="evidence" value="ECO:0007669"/>
    <property type="project" value="InterPro"/>
</dbReference>
<organism evidence="3 4">
    <name type="scientific">Brachyspira pilosicoli</name>
    <name type="common">Serpulina pilosicoli</name>
    <dbReference type="NCBI Taxonomy" id="52584"/>
    <lineage>
        <taxon>Bacteria</taxon>
        <taxon>Pseudomonadati</taxon>
        <taxon>Spirochaetota</taxon>
        <taxon>Spirochaetia</taxon>
        <taxon>Brachyspirales</taxon>
        <taxon>Brachyspiraceae</taxon>
        <taxon>Brachyspira</taxon>
    </lineage>
</organism>
<dbReference type="Pfam" id="PF01464">
    <property type="entry name" value="SLT"/>
    <property type="match status" value="1"/>
</dbReference>
<evidence type="ECO:0000313" key="4">
    <source>
        <dbReference type="Proteomes" id="UP000323176"/>
    </source>
</evidence>
<proteinExistence type="inferred from homology"/>
<dbReference type="InterPro" id="IPR023346">
    <property type="entry name" value="Lysozyme-like_dom_sf"/>
</dbReference>
<evidence type="ECO:0000256" key="1">
    <source>
        <dbReference type="ARBA" id="ARBA00007734"/>
    </source>
</evidence>
<dbReference type="OrthoDB" id="9815002at2"/>
<dbReference type="Gene3D" id="1.10.530.10">
    <property type="match status" value="1"/>
</dbReference>
<dbReference type="InterPro" id="IPR000189">
    <property type="entry name" value="Transglyc_AS"/>
</dbReference>
<dbReference type="CDD" id="cd16894">
    <property type="entry name" value="MltD-like"/>
    <property type="match status" value="1"/>
</dbReference>
<dbReference type="CDD" id="cd00118">
    <property type="entry name" value="LysM"/>
    <property type="match status" value="2"/>
</dbReference>
<dbReference type="PROSITE" id="PS00922">
    <property type="entry name" value="TRANSGLYCOSYLASE"/>
    <property type="match status" value="1"/>
</dbReference>
<dbReference type="Proteomes" id="UP000323176">
    <property type="component" value="Unassembled WGS sequence"/>
</dbReference>
<dbReference type="PANTHER" id="PTHR37423">
    <property type="entry name" value="SOLUBLE LYTIC MUREIN TRANSGLYCOSYLASE-RELATED"/>
    <property type="match status" value="1"/>
</dbReference>
<dbReference type="EMBL" id="SAXY01000001">
    <property type="protein sequence ID" value="TXJ48108.1"/>
    <property type="molecule type" value="Genomic_DNA"/>
</dbReference>